<name>A0A6P0EV06_9ACTN</name>
<proteinExistence type="predicted"/>
<evidence type="ECO:0000313" key="5">
    <source>
        <dbReference type="Proteomes" id="UP000468828"/>
    </source>
</evidence>
<feature type="domain" description="Rifampin ADP-ribosyltransferase" evidence="2">
    <location>
        <begin position="22"/>
        <end position="124"/>
    </location>
</feature>
<dbReference type="EMBL" id="JAAGWB010000022">
    <property type="protein sequence ID" value="NEN51217.1"/>
    <property type="molecule type" value="Genomic_DNA"/>
</dbReference>
<dbReference type="InterPro" id="IPR038611">
    <property type="entry name" value="Arr_sf"/>
</dbReference>
<dbReference type="Gene3D" id="3.20.170.40">
    <property type="entry name" value="Rifampin ADP-ribosyltransferase domain"/>
    <property type="match status" value="1"/>
</dbReference>
<reference evidence="3 5" key="1">
    <citation type="submission" date="2020-01" db="EMBL/GenBank/DDBJ databases">
        <title>the WGS Modestobacter muralis CPCC 204518.</title>
        <authorList>
            <person name="Jiang Z."/>
        </authorList>
    </citation>
    <scope>NUCLEOTIDE SEQUENCE [LARGE SCALE GENOMIC DNA]</scope>
    <source>
        <strain evidence="3 5">DSM 100205</strain>
    </source>
</reference>
<protein>
    <submittedName>
        <fullName evidence="3">NAD(+)--rifampin ADP-ribosyltransferase</fullName>
    </submittedName>
</protein>
<dbReference type="Proteomes" id="UP000468828">
    <property type="component" value="Unassembled WGS sequence"/>
</dbReference>
<dbReference type="InterPro" id="IPR021975">
    <property type="entry name" value="Rifampin_Arr"/>
</dbReference>
<evidence type="ECO:0000313" key="3">
    <source>
        <dbReference type="EMBL" id="NEK94329.1"/>
    </source>
</evidence>
<accession>A0A6P0EV06</accession>
<sequence length="152" mass="16501">MDEGGTREPVTYEHYAHVPGPFLHGTRAVLAVGDELVPGFVSNFQAGRLMNHVYFTALVETAAWGAELATALAGGTGRGHVYVVEPLGPFEDDPNVTDKRFPGNPTQSYRTPSPLRVVGELEDWPGHPPEVLQQMLGRLAALRDQGLDVIED</sequence>
<dbReference type="NCBIfam" id="NF033144">
    <property type="entry name" value="rifampin_ARR"/>
    <property type="match status" value="1"/>
</dbReference>
<evidence type="ECO:0000256" key="1">
    <source>
        <dbReference type="SAM" id="MobiDB-lite"/>
    </source>
</evidence>
<organism evidence="3 5">
    <name type="scientific">Modestobacter muralis</name>
    <dbReference type="NCBI Taxonomy" id="1608614"/>
    <lineage>
        <taxon>Bacteria</taxon>
        <taxon>Bacillati</taxon>
        <taxon>Actinomycetota</taxon>
        <taxon>Actinomycetes</taxon>
        <taxon>Geodermatophilales</taxon>
        <taxon>Geodermatophilaceae</taxon>
        <taxon>Modestobacter</taxon>
    </lineage>
</organism>
<reference evidence="4 6" key="2">
    <citation type="submission" date="2020-02" db="EMBL/GenBank/DDBJ databases">
        <title>The WGS of Modestobacter muralis DSM 100205.</title>
        <authorList>
            <person name="Jiang Z."/>
        </authorList>
    </citation>
    <scope>NUCLEOTIDE SEQUENCE [LARGE SCALE GENOMIC DNA]</scope>
    <source>
        <strain evidence="4 6">DSM 100205</strain>
    </source>
</reference>
<dbReference type="Proteomes" id="UP000471152">
    <property type="component" value="Unassembled WGS sequence"/>
</dbReference>
<comment type="caution">
    <text evidence="3">The sequence shown here is derived from an EMBL/GenBank/DDBJ whole genome shotgun (WGS) entry which is preliminary data.</text>
</comment>
<dbReference type="AlphaFoldDB" id="A0A6P0EV06"/>
<dbReference type="GO" id="GO:0016740">
    <property type="term" value="F:transferase activity"/>
    <property type="evidence" value="ECO:0007669"/>
    <property type="project" value="UniProtKB-KW"/>
</dbReference>
<dbReference type="RefSeq" id="WP_163610911.1">
    <property type="nucleotide sequence ID" value="NZ_JAAGWB010000022.1"/>
</dbReference>
<dbReference type="EMBL" id="JAAGWH010000020">
    <property type="protein sequence ID" value="NEK94329.1"/>
    <property type="molecule type" value="Genomic_DNA"/>
</dbReference>
<keyword evidence="3" id="KW-0808">Transferase</keyword>
<evidence type="ECO:0000313" key="6">
    <source>
        <dbReference type="Proteomes" id="UP000471152"/>
    </source>
</evidence>
<evidence type="ECO:0000259" key="2">
    <source>
        <dbReference type="Pfam" id="PF12120"/>
    </source>
</evidence>
<keyword evidence="5" id="KW-1185">Reference proteome</keyword>
<gene>
    <name evidence="3" type="primary">arr</name>
    <name evidence="4" type="ORF">G3R41_09760</name>
    <name evidence="3" type="ORF">GCU67_09105</name>
</gene>
<dbReference type="Pfam" id="PF12120">
    <property type="entry name" value="Arr-ms"/>
    <property type="match status" value="1"/>
</dbReference>
<evidence type="ECO:0000313" key="4">
    <source>
        <dbReference type="EMBL" id="NEN51217.1"/>
    </source>
</evidence>
<feature type="region of interest" description="Disordered" evidence="1">
    <location>
        <begin position="93"/>
        <end position="112"/>
    </location>
</feature>